<protein>
    <submittedName>
        <fullName evidence="2">Uncharacterized protein</fullName>
    </submittedName>
</protein>
<organism evidence="2">
    <name type="scientific">Picea sitchensis</name>
    <name type="common">Sitka spruce</name>
    <name type="synonym">Pinus sitchensis</name>
    <dbReference type="NCBI Taxonomy" id="3332"/>
    <lineage>
        <taxon>Eukaryota</taxon>
        <taxon>Viridiplantae</taxon>
        <taxon>Streptophyta</taxon>
        <taxon>Embryophyta</taxon>
        <taxon>Tracheophyta</taxon>
        <taxon>Spermatophyta</taxon>
        <taxon>Pinopsida</taxon>
        <taxon>Pinidae</taxon>
        <taxon>Conifers I</taxon>
        <taxon>Pinales</taxon>
        <taxon>Pinaceae</taxon>
        <taxon>Picea</taxon>
    </lineage>
</organism>
<feature type="compositionally biased region" description="Basic and acidic residues" evidence="1">
    <location>
        <begin position="39"/>
        <end position="50"/>
    </location>
</feature>
<reference evidence="2" key="1">
    <citation type="submission" date="2007-06" db="EMBL/GenBank/DDBJ databases">
        <title>Full length cDNA sequences from Sitka Spruce (Picea sitchensis).</title>
        <authorList>
            <person name="Ralph S.G."/>
            <person name="Chun H.E."/>
            <person name="Liao N."/>
            <person name="Ali J."/>
            <person name="Reid K."/>
            <person name="Kolosova N."/>
            <person name="Cooper N."/>
            <person name="Cullis C."/>
            <person name="Jancsik S."/>
            <person name="Moore R."/>
            <person name="Mayo M."/>
            <person name="Wagner S."/>
            <person name="Holt R.A."/>
            <person name="Jones S.J.M."/>
            <person name="Marra M.A."/>
            <person name="Ritland C.E."/>
            <person name="Ritland K."/>
            <person name="Bohlmann J."/>
        </authorList>
    </citation>
    <scope>NUCLEOTIDE SEQUENCE</scope>
    <source>
        <tissue evidence="2">Bark</tissue>
    </source>
</reference>
<evidence type="ECO:0000256" key="1">
    <source>
        <dbReference type="SAM" id="MobiDB-lite"/>
    </source>
</evidence>
<proteinExistence type="evidence at transcript level"/>
<feature type="compositionally biased region" description="Low complexity" evidence="1">
    <location>
        <begin position="16"/>
        <end position="32"/>
    </location>
</feature>
<feature type="region of interest" description="Disordered" evidence="1">
    <location>
        <begin position="1"/>
        <end position="50"/>
    </location>
</feature>
<feature type="compositionally biased region" description="Basic and acidic residues" evidence="1">
    <location>
        <begin position="1"/>
        <end position="12"/>
    </location>
</feature>
<evidence type="ECO:0000313" key="2">
    <source>
        <dbReference type="EMBL" id="ABR17784.1"/>
    </source>
</evidence>
<sequence>MSSSSRKYDNKGGGRSSAKNASAAAAAPNRKGTTTGRAVKMEPPKEKPVSKFKDLLMHGYKPWDSDAKEFYENLVEARKRVDAQQDQDEYY</sequence>
<dbReference type="EMBL" id="EF677992">
    <property type="protein sequence ID" value="ABR17784.1"/>
    <property type="molecule type" value="mRNA"/>
</dbReference>
<name>B8LQ54_PICSI</name>
<dbReference type="AlphaFoldDB" id="B8LQ54"/>
<accession>B8LQ54</accession>